<dbReference type="Pfam" id="PF00528">
    <property type="entry name" value="BPD_transp_1"/>
    <property type="match status" value="1"/>
</dbReference>
<reference evidence="9 10" key="1">
    <citation type="submission" date="2020-07" db="EMBL/GenBank/DDBJ databases">
        <authorList>
            <person name="Criscuolo A."/>
        </authorList>
    </citation>
    <scope>NUCLEOTIDE SEQUENCE [LARGE SCALE GENOMIC DNA]</scope>
    <source>
        <strain evidence="9">CIP107946</strain>
    </source>
</reference>
<dbReference type="PANTHER" id="PTHR30465">
    <property type="entry name" value="INNER MEMBRANE ABC TRANSPORTER"/>
    <property type="match status" value="1"/>
</dbReference>
<keyword evidence="3" id="KW-1003">Cell membrane</keyword>
<keyword evidence="6 7" id="KW-0472">Membrane</keyword>
<feature type="domain" description="ABC transmembrane type-1" evidence="8">
    <location>
        <begin position="94"/>
        <end position="295"/>
    </location>
</feature>
<comment type="similarity">
    <text evidence="7">Belongs to the binding-protein-dependent transport system permease family.</text>
</comment>
<evidence type="ECO:0000256" key="4">
    <source>
        <dbReference type="ARBA" id="ARBA00022692"/>
    </source>
</evidence>
<feature type="transmembrane region" description="Helical" evidence="7">
    <location>
        <begin position="9"/>
        <end position="30"/>
    </location>
</feature>
<evidence type="ECO:0000256" key="6">
    <source>
        <dbReference type="ARBA" id="ARBA00023136"/>
    </source>
</evidence>
<dbReference type="AlphaFoldDB" id="A0A6V7R4Q8"/>
<protein>
    <submittedName>
        <fullName evidence="9">Glutathione transport system permease protein GsiC</fullName>
    </submittedName>
</protein>
<dbReference type="Proteomes" id="UP000588186">
    <property type="component" value="Unassembled WGS sequence"/>
</dbReference>
<comment type="caution">
    <text evidence="9">The sequence shown here is derived from an EMBL/GenBank/DDBJ whole genome shotgun (WGS) entry which is preliminary data.</text>
</comment>
<name>A0A6V7R4Q8_9BACL</name>
<feature type="transmembrane region" description="Helical" evidence="7">
    <location>
        <begin position="278"/>
        <end position="298"/>
    </location>
</feature>
<evidence type="ECO:0000313" key="10">
    <source>
        <dbReference type="Proteomes" id="UP000588186"/>
    </source>
</evidence>
<keyword evidence="5 7" id="KW-1133">Transmembrane helix</keyword>
<dbReference type="GO" id="GO:0005886">
    <property type="term" value="C:plasma membrane"/>
    <property type="evidence" value="ECO:0007669"/>
    <property type="project" value="UniProtKB-SubCell"/>
</dbReference>
<proteinExistence type="inferred from homology"/>
<evidence type="ECO:0000256" key="1">
    <source>
        <dbReference type="ARBA" id="ARBA00004651"/>
    </source>
</evidence>
<accession>A0A6V7R4Q8</accession>
<dbReference type="InterPro" id="IPR035906">
    <property type="entry name" value="MetI-like_sf"/>
</dbReference>
<evidence type="ECO:0000256" key="5">
    <source>
        <dbReference type="ARBA" id="ARBA00022989"/>
    </source>
</evidence>
<evidence type="ECO:0000256" key="7">
    <source>
        <dbReference type="RuleBase" id="RU363032"/>
    </source>
</evidence>
<dbReference type="SUPFAM" id="SSF161098">
    <property type="entry name" value="MetI-like"/>
    <property type="match status" value="1"/>
</dbReference>
<dbReference type="PANTHER" id="PTHR30465:SF93">
    <property type="entry name" value="OLIGOPEPTIDE TRANSPORT SYSTEM PERMEASE PROTEIN OPPB"/>
    <property type="match status" value="1"/>
</dbReference>
<keyword evidence="4 7" id="KW-0812">Transmembrane</keyword>
<keyword evidence="2 7" id="KW-0813">Transport</keyword>
<feature type="transmembrane region" description="Helical" evidence="7">
    <location>
        <begin position="226"/>
        <end position="248"/>
    </location>
</feature>
<dbReference type="PROSITE" id="PS50928">
    <property type="entry name" value="ABC_TM1"/>
    <property type="match status" value="1"/>
</dbReference>
<dbReference type="GO" id="GO:0055085">
    <property type="term" value="P:transmembrane transport"/>
    <property type="evidence" value="ECO:0007669"/>
    <property type="project" value="InterPro"/>
</dbReference>
<dbReference type="CDD" id="cd06261">
    <property type="entry name" value="TM_PBP2"/>
    <property type="match status" value="1"/>
</dbReference>
<keyword evidence="10" id="KW-1185">Reference proteome</keyword>
<feature type="transmembrane region" description="Helical" evidence="7">
    <location>
        <begin position="169"/>
        <end position="188"/>
    </location>
</feature>
<evidence type="ECO:0000313" key="9">
    <source>
        <dbReference type="EMBL" id="CAD2072361.1"/>
    </source>
</evidence>
<evidence type="ECO:0000256" key="3">
    <source>
        <dbReference type="ARBA" id="ARBA00022475"/>
    </source>
</evidence>
<feature type="transmembrane region" description="Helical" evidence="7">
    <location>
        <begin position="104"/>
        <end position="122"/>
    </location>
</feature>
<dbReference type="EMBL" id="CAJEWB010000005">
    <property type="protein sequence ID" value="CAD2072361.1"/>
    <property type="molecule type" value="Genomic_DNA"/>
</dbReference>
<evidence type="ECO:0000256" key="2">
    <source>
        <dbReference type="ARBA" id="ARBA00022448"/>
    </source>
</evidence>
<gene>
    <name evidence="9" type="primary">gsiC_2</name>
    <name evidence="9" type="ORF">JEOPIN946_00461</name>
</gene>
<dbReference type="Gene3D" id="1.10.3720.10">
    <property type="entry name" value="MetI-like"/>
    <property type="match status" value="1"/>
</dbReference>
<organism evidence="9 10">
    <name type="scientific">Phocicoccus pinnipedialis</name>
    <dbReference type="NCBI Taxonomy" id="110845"/>
    <lineage>
        <taxon>Bacteria</taxon>
        <taxon>Bacillati</taxon>
        <taxon>Bacillota</taxon>
        <taxon>Bacilli</taxon>
        <taxon>Bacillales</taxon>
        <taxon>Salinicoccaceae</taxon>
        <taxon>Phocicoccus</taxon>
    </lineage>
</organism>
<dbReference type="InterPro" id="IPR000515">
    <property type="entry name" value="MetI-like"/>
</dbReference>
<comment type="subcellular location">
    <subcellularLocation>
        <location evidence="1 7">Cell membrane</location>
        <topology evidence="1 7">Multi-pass membrane protein</topology>
    </subcellularLocation>
</comment>
<dbReference type="RefSeq" id="WP_186076491.1">
    <property type="nucleotide sequence ID" value="NZ_CAJEWB010000005.1"/>
</dbReference>
<sequence length="311" mass="34395">MISYIAKRLVYILIAMWLIITATFFLMRLAPGNPFASERALPPAIQESLNAQYGLDNPWYVQYKDYLINSAKGDFGTSMKYKYRETNDMIAESFPVSMTLGLEAMLIAVAFGVLIGTIAALFHNKWPDYLLTIVAVLGISIPSFVMATILQYYLALQLDLFPIAGWKGFAYSILPAVALASTPMAFIAKLTRSSMLEETNSEYVKMAKAKGISKPVIVFKHALRNALLPVVTYLAPLTAGVVTGSFVIEKIFSIPGLGKHFVTSITNRDYTVIMGTTVFYAIILLLAVLIVDILYSFIDPRIQLRGGKSND</sequence>
<evidence type="ECO:0000259" key="8">
    <source>
        <dbReference type="PROSITE" id="PS50928"/>
    </source>
</evidence>
<feature type="transmembrane region" description="Helical" evidence="7">
    <location>
        <begin position="129"/>
        <end position="154"/>
    </location>
</feature>